<keyword evidence="3" id="KW-1185">Reference proteome</keyword>
<feature type="compositionally biased region" description="Polar residues" evidence="1">
    <location>
        <begin position="1"/>
        <end position="10"/>
    </location>
</feature>
<proteinExistence type="predicted"/>
<dbReference type="RefSeq" id="WP_201636357.1">
    <property type="nucleotide sequence ID" value="NZ_JAEQNB010000004.1"/>
</dbReference>
<sequence length="134" mass="14803">MSDQQTQNQRRGAPVGDRPSSATLSTRFGRIGIDIQNVEMFQQLLNLVGVIYADRKDLRPLIFDSLLVFDLAGNAQHQMAAWEDLQLDPDQLDVLADVLASVDDARETFGTEHILHPLLNAVHRLIDSAAQAGV</sequence>
<evidence type="ECO:0000256" key="1">
    <source>
        <dbReference type="SAM" id="MobiDB-lite"/>
    </source>
</evidence>
<accession>A0ABS1JCA4</accession>
<name>A0ABS1JCA4_9BACL</name>
<evidence type="ECO:0000313" key="3">
    <source>
        <dbReference type="Proteomes" id="UP000602284"/>
    </source>
</evidence>
<organism evidence="2 3">
    <name type="scientific">Tumebacillus amylolyticus</name>
    <dbReference type="NCBI Taxonomy" id="2801339"/>
    <lineage>
        <taxon>Bacteria</taxon>
        <taxon>Bacillati</taxon>
        <taxon>Bacillota</taxon>
        <taxon>Bacilli</taxon>
        <taxon>Bacillales</taxon>
        <taxon>Alicyclobacillaceae</taxon>
        <taxon>Tumebacillus</taxon>
    </lineage>
</organism>
<protein>
    <submittedName>
        <fullName evidence="2">Uncharacterized protein</fullName>
    </submittedName>
</protein>
<dbReference type="EMBL" id="JAEQNB010000004">
    <property type="protein sequence ID" value="MBL0387909.1"/>
    <property type="molecule type" value="Genomic_DNA"/>
</dbReference>
<feature type="region of interest" description="Disordered" evidence="1">
    <location>
        <begin position="1"/>
        <end position="23"/>
    </location>
</feature>
<reference evidence="2 3" key="1">
    <citation type="submission" date="2021-01" db="EMBL/GenBank/DDBJ databases">
        <title>Tumebacillus sp. strain ITR2 16S ribosomal RNA gene Genome sequencing and assembly.</title>
        <authorList>
            <person name="Kang M."/>
        </authorList>
    </citation>
    <scope>NUCLEOTIDE SEQUENCE [LARGE SCALE GENOMIC DNA]</scope>
    <source>
        <strain evidence="2 3">ITR2</strain>
    </source>
</reference>
<gene>
    <name evidence="2" type="ORF">JJB07_14810</name>
</gene>
<comment type="caution">
    <text evidence="2">The sequence shown here is derived from an EMBL/GenBank/DDBJ whole genome shotgun (WGS) entry which is preliminary data.</text>
</comment>
<evidence type="ECO:0000313" key="2">
    <source>
        <dbReference type="EMBL" id="MBL0387909.1"/>
    </source>
</evidence>
<dbReference type="Proteomes" id="UP000602284">
    <property type="component" value="Unassembled WGS sequence"/>
</dbReference>